<evidence type="ECO:0000259" key="11">
    <source>
        <dbReference type="PROSITE" id="PS50179"/>
    </source>
</evidence>
<keyword evidence="6" id="KW-0832">Ubl conjugation</keyword>
<feature type="domain" description="GAT" evidence="13">
    <location>
        <begin position="171"/>
        <end position="298"/>
    </location>
</feature>
<comment type="similarity">
    <text evidence="3">Belongs to the GGA protein family.</text>
</comment>
<dbReference type="PANTHER" id="PTHR45905">
    <property type="entry name" value="GOLGI-LOCALIZED, GAMMA-ADAPTIN EAR CONTAINING, ARF BINDING PROTEIN"/>
    <property type="match status" value="1"/>
</dbReference>
<organism evidence="14 15">
    <name type="scientific">Oncorhynchus kisutch</name>
    <name type="common">Coho salmon</name>
    <name type="synonym">Salmo kisutch</name>
    <dbReference type="NCBI Taxonomy" id="8019"/>
    <lineage>
        <taxon>Eukaryota</taxon>
        <taxon>Metazoa</taxon>
        <taxon>Chordata</taxon>
        <taxon>Craniata</taxon>
        <taxon>Vertebrata</taxon>
        <taxon>Euteleostomi</taxon>
        <taxon>Actinopterygii</taxon>
        <taxon>Neopterygii</taxon>
        <taxon>Teleostei</taxon>
        <taxon>Protacanthopterygii</taxon>
        <taxon>Salmoniformes</taxon>
        <taxon>Salmonidae</taxon>
        <taxon>Salmoninae</taxon>
        <taxon>Oncorhynchus</taxon>
    </lineage>
</organism>
<keyword evidence="7" id="KW-0653">Protein transport</keyword>
<dbReference type="SUPFAM" id="SSF48464">
    <property type="entry name" value="ENTH/VHS domain"/>
    <property type="match status" value="1"/>
</dbReference>
<evidence type="ECO:0000313" key="15">
    <source>
        <dbReference type="Proteomes" id="UP000694557"/>
    </source>
</evidence>
<dbReference type="PROSITE" id="PS50180">
    <property type="entry name" value="GAE"/>
    <property type="match status" value="1"/>
</dbReference>
<proteinExistence type="inferred from homology"/>
<evidence type="ECO:0000256" key="3">
    <source>
        <dbReference type="ARBA" id="ARBA00008099"/>
    </source>
</evidence>
<dbReference type="Pfam" id="PF03127">
    <property type="entry name" value="GAT"/>
    <property type="match status" value="1"/>
</dbReference>
<dbReference type="Proteomes" id="UP000694557">
    <property type="component" value="Unassembled WGS sequence"/>
</dbReference>
<comment type="subcellular location">
    <subcellularLocation>
        <location evidence="2">Early endosome membrane</location>
        <topology evidence="2">Peripheral membrane protein</topology>
    </subcellularLocation>
    <subcellularLocation>
        <location evidence="1">Golgi apparatus</location>
        <location evidence="1">trans-Golgi network membrane</location>
        <topology evidence="1">Peripheral membrane protein</topology>
    </subcellularLocation>
</comment>
<keyword evidence="4" id="KW-0813">Transport</keyword>
<dbReference type="GO" id="GO:0006893">
    <property type="term" value="P:Golgi to plasma membrane transport"/>
    <property type="evidence" value="ECO:0007669"/>
    <property type="project" value="TreeGrafter"/>
</dbReference>
<dbReference type="InterPro" id="IPR013041">
    <property type="entry name" value="Clathrin_app_Ig-like_sf"/>
</dbReference>
<dbReference type="InterPro" id="IPR027422">
    <property type="entry name" value="GGA1-3"/>
</dbReference>
<accession>A0A8C7L3F9</accession>
<evidence type="ECO:0000256" key="1">
    <source>
        <dbReference type="ARBA" id="ARBA00004150"/>
    </source>
</evidence>
<dbReference type="InterPro" id="IPR044111">
    <property type="entry name" value="GAT_GGA3"/>
</dbReference>
<dbReference type="GO" id="GO:0005802">
    <property type="term" value="C:trans-Golgi network"/>
    <property type="evidence" value="ECO:0007669"/>
    <property type="project" value="InterPro"/>
</dbReference>
<evidence type="ECO:0000313" key="14">
    <source>
        <dbReference type="Ensembl" id="ENSOKIP00005110172.1"/>
    </source>
</evidence>
<evidence type="ECO:0000256" key="5">
    <source>
        <dbReference type="ARBA" id="ARBA00022753"/>
    </source>
</evidence>
<dbReference type="InterPro" id="IPR002014">
    <property type="entry name" value="VHS_dom"/>
</dbReference>
<dbReference type="AlphaFoldDB" id="A0A8C7L3F9"/>
<dbReference type="InterPro" id="IPR041198">
    <property type="entry name" value="GGA_N-GAT"/>
</dbReference>
<keyword evidence="15" id="KW-1185">Reference proteome</keyword>
<dbReference type="PROSITE" id="PS50179">
    <property type="entry name" value="VHS"/>
    <property type="match status" value="1"/>
</dbReference>
<dbReference type="PANTHER" id="PTHR45905:SF3">
    <property type="entry name" value="ADP-RIBOSYLATION FACTOR-BINDING PROTEIN GGA3"/>
    <property type="match status" value="1"/>
</dbReference>
<evidence type="ECO:0000256" key="6">
    <source>
        <dbReference type="ARBA" id="ARBA00022843"/>
    </source>
</evidence>
<dbReference type="GO" id="GO:0031901">
    <property type="term" value="C:early endosome membrane"/>
    <property type="evidence" value="ECO:0007669"/>
    <property type="project" value="UniProtKB-SubCell"/>
</dbReference>
<dbReference type="SMART" id="SM00288">
    <property type="entry name" value="VHS"/>
    <property type="match status" value="1"/>
</dbReference>
<evidence type="ECO:0000256" key="10">
    <source>
        <dbReference type="SAM" id="MobiDB-lite"/>
    </source>
</evidence>
<dbReference type="InterPro" id="IPR038425">
    <property type="entry name" value="GAT_sf"/>
</dbReference>
<dbReference type="Ensembl" id="ENSOKIT00005117995.1">
    <property type="protein sequence ID" value="ENSOKIP00005110172.1"/>
    <property type="gene ID" value="ENSOKIG00005048124.1"/>
</dbReference>
<dbReference type="SUPFAM" id="SSF89009">
    <property type="entry name" value="GAT-like domain"/>
    <property type="match status" value="1"/>
</dbReference>
<evidence type="ECO:0000259" key="13">
    <source>
        <dbReference type="PROSITE" id="PS50909"/>
    </source>
</evidence>
<dbReference type="GeneTree" id="ENSGT00940000157333"/>
<evidence type="ECO:0000256" key="9">
    <source>
        <dbReference type="ARBA" id="ARBA00023136"/>
    </source>
</evidence>
<dbReference type="Pfam" id="PF02883">
    <property type="entry name" value="Alpha_adaptinC2"/>
    <property type="match status" value="1"/>
</dbReference>
<dbReference type="Pfam" id="PF18308">
    <property type="entry name" value="GGA_N-GAT"/>
    <property type="match status" value="1"/>
</dbReference>
<dbReference type="FunFam" id="1.25.40.90:FF:000011">
    <property type="entry name" value="ADP-ribosylation factor-binding protein GGA3 isoform X1"/>
    <property type="match status" value="1"/>
</dbReference>
<feature type="domain" description="GAE" evidence="12">
    <location>
        <begin position="466"/>
        <end position="587"/>
    </location>
</feature>
<dbReference type="CDD" id="cd14240">
    <property type="entry name" value="GAT_GGA3"/>
    <property type="match status" value="1"/>
</dbReference>
<evidence type="ECO:0000256" key="2">
    <source>
        <dbReference type="ARBA" id="ARBA00004220"/>
    </source>
</evidence>
<reference evidence="14" key="2">
    <citation type="submission" date="2025-09" db="UniProtKB">
        <authorList>
            <consortium name="Ensembl"/>
        </authorList>
    </citation>
    <scope>IDENTIFICATION</scope>
</reference>
<dbReference type="InterPro" id="IPR008153">
    <property type="entry name" value="GAE_dom"/>
</dbReference>
<dbReference type="InterPro" id="IPR008942">
    <property type="entry name" value="ENTH_VHS"/>
</dbReference>
<evidence type="ECO:0000256" key="8">
    <source>
        <dbReference type="ARBA" id="ARBA00023034"/>
    </source>
</evidence>
<gene>
    <name evidence="14" type="primary">GGA3</name>
    <name evidence="14" type="synonym">gga3b</name>
</gene>
<keyword evidence="9" id="KW-0472">Membrane</keyword>
<protein>
    <submittedName>
        <fullName evidence="14">Golgi associated, gamma adaptin ear containing, ARF binding protein 3</fullName>
    </submittedName>
</protein>
<feature type="domain" description="VHS" evidence="11">
    <location>
        <begin position="16"/>
        <end position="146"/>
    </location>
</feature>
<evidence type="ECO:0000256" key="4">
    <source>
        <dbReference type="ARBA" id="ARBA00022448"/>
    </source>
</evidence>
<dbReference type="InterPro" id="IPR004152">
    <property type="entry name" value="GAT_dom"/>
</dbReference>
<dbReference type="InterPro" id="IPR008152">
    <property type="entry name" value="Clathrin_a/b/g-adaptin_app_Ig"/>
</dbReference>
<dbReference type="PROSITE" id="PS50909">
    <property type="entry name" value="GAT"/>
    <property type="match status" value="1"/>
</dbReference>
<reference evidence="14" key="1">
    <citation type="submission" date="2025-08" db="UniProtKB">
        <authorList>
            <consortium name="Ensembl"/>
        </authorList>
    </citation>
    <scope>IDENTIFICATION</scope>
</reference>
<keyword evidence="8" id="KW-0333">Golgi apparatus</keyword>
<dbReference type="GO" id="GO:0043130">
    <property type="term" value="F:ubiquitin binding"/>
    <property type="evidence" value="ECO:0007669"/>
    <property type="project" value="InterPro"/>
</dbReference>
<dbReference type="Gene3D" id="1.20.58.160">
    <property type="match status" value="1"/>
</dbReference>
<feature type="region of interest" description="Disordered" evidence="10">
    <location>
        <begin position="151"/>
        <end position="170"/>
    </location>
</feature>
<evidence type="ECO:0000256" key="7">
    <source>
        <dbReference type="ARBA" id="ARBA00022927"/>
    </source>
</evidence>
<dbReference type="GO" id="GO:0006886">
    <property type="term" value="P:intracellular protein transport"/>
    <property type="evidence" value="ECO:0007669"/>
    <property type="project" value="InterPro"/>
</dbReference>
<dbReference type="SUPFAM" id="SSF49348">
    <property type="entry name" value="Clathrin adaptor appendage domain"/>
    <property type="match status" value="1"/>
</dbReference>
<dbReference type="SMART" id="SM00809">
    <property type="entry name" value="Alpha_adaptinC2"/>
    <property type="match status" value="1"/>
</dbReference>
<keyword evidence="5" id="KW-0967">Endosome</keyword>
<dbReference type="GO" id="GO:0034394">
    <property type="term" value="P:protein localization to cell surface"/>
    <property type="evidence" value="ECO:0007669"/>
    <property type="project" value="TreeGrafter"/>
</dbReference>
<dbReference type="Gene3D" id="2.60.40.1230">
    <property type="match status" value="1"/>
</dbReference>
<dbReference type="GO" id="GO:0035091">
    <property type="term" value="F:phosphatidylinositol binding"/>
    <property type="evidence" value="ECO:0007669"/>
    <property type="project" value="InterPro"/>
</dbReference>
<dbReference type="Pfam" id="PF00790">
    <property type="entry name" value="VHS"/>
    <property type="match status" value="1"/>
</dbReference>
<dbReference type="Gene3D" id="1.20.5.170">
    <property type="match status" value="1"/>
</dbReference>
<name>A0A8C7L3F9_ONCKI</name>
<sequence>MAYQEGETLESWLNKATHPTNRQEDWEYIIGFCDQINKELEGPQISVRLLVHKIQSPQEWEALQALTVLEACMKNCGRRFHNEIGKYRFLNELIKVVSPKYMGDRVPEKVKTKIIEMLYSWTVAFPNEAKINEAYQTLRRQGLVTMDPELPVDKTLIPSPPTRPKNPVFDNEDMGKLLAELLRSKNPEDLQEANRLIKNMVKEDDVRVQKVTKRIHTLEEVGINVKLLSEMLSHYDKDRSSQSDREIIKELYDRCDKLRRAAFKMATETEDNDTSLGDILQASDDLSRVINSYKKIVKGQTVNGDIEDPRSTTGNSDNTETLIDLAGIDVPNSTSPPPAPLPLVSDPTSANHLGFPIPVLPPPPKRLAGLHASQNSSPSHPATDKALNALSLLDDELLSLGTSLTLHFMEVMCKCILVKYRPYFLFDLYSKCIHHQCSDNAPWYLISLCQQHPTAGFLSLPLSPPGKGLPVTAYDKDGVRVLLNFASDCPPCRPDVLVLVVSMLNTAPLHVQNVVLQAAVPKSMKVKLQPPSGTELPPFNPTLPPASITQVMLLANPLKEKVRLRYKLAFTLGNRQCSEVGEVDQFPPPDRWGHL</sequence>
<dbReference type="Gene3D" id="1.25.40.90">
    <property type="match status" value="1"/>
</dbReference>
<evidence type="ECO:0000259" key="12">
    <source>
        <dbReference type="PROSITE" id="PS50180"/>
    </source>
</evidence>
<dbReference type="GO" id="GO:0031267">
    <property type="term" value="F:small GTPase binding"/>
    <property type="evidence" value="ECO:0007669"/>
    <property type="project" value="InterPro"/>
</dbReference>